<gene>
    <name evidence="1" type="ORF">AVEN_170093_1</name>
</gene>
<evidence type="ECO:0000313" key="2">
    <source>
        <dbReference type="Proteomes" id="UP000499080"/>
    </source>
</evidence>
<accession>A0A4Y2M5M8</accession>
<dbReference type="EMBL" id="BGPR01006816">
    <property type="protein sequence ID" value="GBN22072.1"/>
    <property type="molecule type" value="Genomic_DNA"/>
</dbReference>
<protein>
    <submittedName>
        <fullName evidence="1">Uncharacterized protein</fullName>
    </submittedName>
</protein>
<keyword evidence="2" id="KW-1185">Reference proteome</keyword>
<reference evidence="1 2" key="1">
    <citation type="journal article" date="2019" name="Sci. Rep.">
        <title>Orb-weaving spider Araneus ventricosus genome elucidates the spidroin gene catalogue.</title>
        <authorList>
            <person name="Kono N."/>
            <person name="Nakamura H."/>
            <person name="Ohtoshi R."/>
            <person name="Moran D.A.P."/>
            <person name="Shinohara A."/>
            <person name="Yoshida Y."/>
            <person name="Fujiwara M."/>
            <person name="Mori M."/>
            <person name="Tomita M."/>
            <person name="Arakawa K."/>
        </authorList>
    </citation>
    <scope>NUCLEOTIDE SEQUENCE [LARGE SCALE GENOMIC DNA]</scope>
</reference>
<organism evidence="1 2">
    <name type="scientific">Araneus ventricosus</name>
    <name type="common">Orbweaver spider</name>
    <name type="synonym">Epeira ventricosa</name>
    <dbReference type="NCBI Taxonomy" id="182803"/>
    <lineage>
        <taxon>Eukaryota</taxon>
        <taxon>Metazoa</taxon>
        <taxon>Ecdysozoa</taxon>
        <taxon>Arthropoda</taxon>
        <taxon>Chelicerata</taxon>
        <taxon>Arachnida</taxon>
        <taxon>Araneae</taxon>
        <taxon>Araneomorphae</taxon>
        <taxon>Entelegynae</taxon>
        <taxon>Araneoidea</taxon>
        <taxon>Araneidae</taxon>
        <taxon>Araneus</taxon>
    </lineage>
</organism>
<comment type="caution">
    <text evidence="1">The sequence shown here is derived from an EMBL/GenBank/DDBJ whole genome shotgun (WGS) entry which is preliminary data.</text>
</comment>
<evidence type="ECO:0000313" key="1">
    <source>
        <dbReference type="EMBL" id="GBN22072.1"/>
    </source>
</evidence>
<dbReference type="Proteomes" id="UP000499080">
    <property type="component" value="Unassembled WGS sequence"/>
</dbReference>
<dbReference type="AlphaFoldDB" id="A0A4Y2M5M8"/>
<name>A0A4Y2M5M8_ARAVE</name>
<proteinExistence type="predicted"/>
<sequence length="94" mass="11072">MVHPGSVIHDHFMPRKRWIAVPKPGLNVEIRHHWRIIEWAIEYSTASKFHHSTPFRLDIHKPSIQRKFGHSTPKMTFSAKKRRELGGELESLDI</sequence>